<gene>
    <name evidence="2" type="ORF">ATANTOWER_026245</name>
</gene>
<keyword evidence="3" id="KW-1185">Reference proteome</keyword>
<dbReference type="Proteomes" id="UP001345963">
    <property type="component" value="Unassembled WGS sequence"/>
</dbReference>
<dbReference type="EMBL" id="JAHUTI010065196">
    <property type="protein sequence ID" value="MED6253308.1"/>
    <property type="molecule type" value="Genomic_DNA"/>
</dbReference>
<evidence type="ECO:0000313" key="3">
    <source>
        <dbReference type="Proteomes" id="UP001345963"/>
    </source>
</evidence>
<accession>A0ABU7BRZ6</accession>
<reference evidence="2 3" key="1">
    <citation type="submission" date="2021-07" db="EMBL/GenBank/DDBJ databases">
        <authorList>
            <person name="Palmer J.M."/>
        </authorList>
    </citation>
    <scope>NUCLEOTIDE SEQUENCE [LARGE SCALE GENOMIC DNA]</scope>
    <source>
        <strain evidence="2 3">AT_MEX2019</strain>
        <tissue evidence="2">Muscle</tissue>
    </source>
</reference>
<evidence type="ECO:0000256" key="1">
    <source>
        <dbReference type="SAM" id="Phobius"/>
    </source>
</evidence>
<name>A0ABU7BRZ6_9TELE</name>
<sequence length="99" mass="11337">MAVGKPLKDALPPPSGKQCKLHLPPSVKIRHRYLRYTSFPMGLLFLCCGFCICVVTFGFDMTPLGHRMSTMENRPLFHSLCATMMRLGTEKWYRLILCE</sequence>
<feature type="transmembrane region" description="Helical" evidence="1">
    <location>
        <begin position="39"/>
        <end position="59"/>
    </location>
</feature>
<organism evidence="2 3">
    <name type="scientific">Ataeniobius toweri</name>
    <dbReference type="NCBI Taxonomy" id="208326"/>
    <lineage>
        <taxon>Eukaryota</taxon>
        <taxon>Metazoa</taxon>
        <taxon>Chordata</taxon>
        <taxon>Craniata</taxon>
        <taxon>Vertebrata</taxon>
        <taxon>Euteleostomi</taxon>
        <taxon>Actinopterygii</taxon>
        <taxon>Neopterygii</taxon>
        <taxon>Teleostei</taxon>
        <taxon>Neoteleostei</taxon>
        <taxon>Acanthomorphata</taxon>
        <taxon>Ovalentaria</taxon>
        <taxon>Atherinomorphae</taxon>
        <taxon>Cyprinodontiformes</taxon>
        <taxon>Goodeidae</taxon>
        <taxon>Ataeniobius</taxon>
    </lineage>
</organism>
<evidence type="ECO:0000313" key="2">
    <source>
        <dbReference type="EMBL" id="MED6253308.1"/>
    </source>
</evidence>
<comment type="caution">
    <text evidence="2">The sequence shown here is derived from an EMBL/GenBank/DDBJ whole genome shotgun (WGS) entry which is preliminary data.</text>
</comment>
<keyword evidence="1" id="KW-0812">Transmembrane</keyword>
<keyword evidence="1" id="KW-1133">Transmembrane helix</keyword>
<protein>
    <submittedName>
        <fullName evidence="2">Uncharacterized protein</fullName>
    </submittedName>
</protein>
<keyword evidence="1" id="KW-0472">Membrane</keyword>
<proteinExistence type="predicted"/>